<evidence type="ECO:0000259" key="4">
    <source>
        <dbReference type="PROSITE" id="PS01124"/>
    </source>
</evidence>
<dbReference type="PRINTS" id="PR00032">
    <property type="entry name" value="HTHARAC"/>
</dbReference>
<dbReference type="InterPro" id="IPR018771">
    <property type="entry name" value="PocR_dom"/>
</dbReference>
<dbReference type="PROSITE" id="PS01124">
    <property type="entry name" value="HTH_ARAC_FAMILY_2"/>
    <property type="match status" value="1"/>
</dbReference>
<dbReference type="Pfam" id="PF12833">
    <property type="entry name" value="HTH_18"/>
    <property type="match status" value="1"/>
</dbReference>
<dbReference type="InterPro" id="IPR020449">
    <property type="entry name" value="Tscrpt_reg_AraC-type_HTH"/>
</dbReference>
<dbReference type="InterPro" id="IPR018060">
    <property type="entry name" value="HTH_AraC"/>
</dbReference>
<dbReference type="SMART" id="SM00342">
    <property type="entry name" value="HTH_ARAC"/>
    <property type="match status" value="1"/>
</dbReference>
<evidence type="ECO:0000256" key="2">
    <source>
        <dbReference type="ARBA" id="ARBA00023125"/>
    </source>
</evidence>
<dbReference type="RefSeq" id="WP_188025473.1">
    <property type="nucleotide sequence ID" value="NZ_JACHGR010000002.1"/>
</dbReference>
<dbReference type="Gene3D" id="1.10.10.60">
    <property type="entry name" value="Homeodomain-like"/>
    <property type="match status" value="2"/>
</dbReference>
<dbReference type="PANTHER" id="PTHR43280:SF10">
    <property type="entry name" value="REGULATORY PROTEIN POCR"/>
    <property type="match status" value="1"/>
</dbReference>
<dbReference type="EMBL" id="JACHGR010000002">
    <property type="protein sequence ID" value="MBB6054655.1"/>
    <property type="molecule type" value="Genomic_DNA"/>
</dbReference>
<evidence type="ECO:0000313" key="5">
    <source>
        <dbReference type="EMBL" id="MBB6054655.1"/>
    </source>
</evidence>
<dbReference type="PANTHER" id="PTHR43280">
    <property type="entry name" value="ARAC-FAMILY TRANSCRIPTIONAL REGULATOR"/>
    <property type="match status" value="1"/>
</dbReference>
<keyword evidence="3" id="KW-0804">Transcription</keyword>
<dbReference type="GO" id="GO:0043565">
    <property type="term" value="F:sequence-specific DNA binding"/>
    <property type="evidence" value="ECO:0007669"/>
    <property type="project" value="InterPro"/>
</dbReference>
<dbReference type="Proteomes" id="UP000585721">
    <property type="component" value="Unassembled WGS sequence"/>
</dbReference>
<gene>
    <name evidence="5" type="ORF">HNR75_000527</name>
</gene>
<proteinExistence type="predicted"/>
<feature type="domain" description="HTH araC/xylS-type" evidence="4">
    <location>
        <begin position="194"/>
        <end position="292"/>
    </location>
</feature>
<dbReference type="AlphaFoldDB" id="A0A841GH27"/>
<evidence type="ECO:0000313" key="6">
    <source>
        <dbReference type="Proteomes" id="UP000585721"/>
    </source>
</evidence>
<name>A0A841GH27_9GAMM</name>
<evidence type="ECO:0000256" key="1">
    <source>
        <dbReference type="ARBA" id="ARBA00023015"/>
    </source>
</evidence>
<dbReference type="InterPro" id="IPR009057">
    <property type="entry name" value="Homeodomain-like_sf"/>
</dbReference>
<sequence length="300" mass="34323">MTSASSLDSELINKIALDFANATSLAVVIVNIHGEEISERFNFTSFCQKMRQDPEHYSRCRMSDRCGGLEASKGNKPCIYRCHAGLTDFSIPLVITGHLVGFVLCGQVRVINDLSLENIQQVDQQWQADQELMQEYQNIPLVDYSKVMASADLLKLIVDNCIKKNLNFIVINDAKETPVASKNRIQQPHDNKIKKALRYIDTHFSEDLRLEDVAAHVYLSPYYFSKLFKKYQGIGFNAYLNQQRMINAKQMLQHSDWSIASIAKNLGYSQTSYFCKVFRQTYQVTPQMYRDTLMSDDLVG</sequence>
<keyword evidence="1" id="KW-0805">Transcription regulation</keyword>
<reference evidence="5 6" key="1">
    <citation type="submission" date="2020-08" db="EMBL/GenBank/DDBJ databases">
        <title>Genomic Encyclopedia of Type Strains, Phase IV (KMG-IV): sequencing the most valuable type-strain genomes for metagenomic binning, comparative biology and taxonomic classification.</title>
        <authorList>
            <person name="Goeker M."/>
        </authorList>
    </citation>
    <scope>NUCLEOTIDE SEQUENCE [LARGE SCALE GENOMIC DNA]</scope>
    <source>
        <strain evidence="5 6">DSM 22975</strain>
    </source>
</reference>
<dbReference type="Pfam" id="PF10114">
    <property type="entry name" value="PocR"/>
    <property type="match status" value="1"/>
</dbReference>
<keyword evidence="6" id="KW-1185">Reference proteome</keyword>
<comment type="caution">
    <text evidence="5">The sequence shown here is derived from an EMBL/GenBank/DDBJ whole genome shotgun (WGS) entry which is preliminary data.</text>
</comment>
<dbReference type="SUPFAM" id="SSF46689">
    <property type="entry name" value="Homeodomain-like"/>
    <property type="match status" value="2"/>
</dbReference>
<dbReference type="NCBIfam" id="NF047788">
    <property type="entry name" value="TransRegPocR"/>
    <property type="match status" value="1"/>
</dbReference>
<protein>
    <submittedName>
        <fullName evidence="5">Ligand-binding sensor protein/AraC-like DNA-binding protein</fullName>
    </submittedName>
</protein>
<organism evidence="5 6">
    <name type="scientific">Tolumonas osonensis</name>
    <dbReference type="NCBI Taxonomy" id="675874"/>
    <lineage>
        <taxon>Bacteria</taxon>
        <taxon>Pseudomonadati</taxon>
        <taxon>Pseudomonadota</taxon>
        <taxon>Gammaproteobacteria</taxon>
        <taxon>Aeromonadales</taxon>
        <taxon>Aeromonadaceae</taxon>
        <taxon>Tolumonas</taxon>
    </lineage>
</organism>
<evidence type="ECO:0000256" key="3">
    <source>
        <dbReference type="ARBA" id="ARBA00023163"/>
    </source>
</evidence>
<accession>A0A841GH27</accession>
<dbReference type="GO" id="GO:0003700">
    <property type="term" value="F:DNA-binding transcription factor activity"/>
    <property type="evidence" value="ECO:0007669"/>
    <property type="project" value="InterPro"/>
</dbReference>
<keyword evidence="2 5" id="KW-0238">DNA-binding</keyword>